<name>A0A4Z2H8P7_9TELE</name>
<dbReference type="AlphaFoldDB" id="A0A4Z2H8P7"/>
<sequence>MKQKEVERRGQGFSRAMAGGPPVTNLKHRLANQSEASAGSDRGPPLTSAALGHQLVFIFRRV</sequence>
<accession>A0A4Z2H8P7</accession>
<keyword evidence="3" id="KW-1185">Reference proteome</keyword>
<dbReference type="Proteomes" id="UP000314294">
    <property type="component" value="Unassembled WGS sequence"/>
</dbReference>
<feature type="region of interest" description="Disordered" evidence="1">
    <location>
        <begin position="1"/>
        <end position="48"/>
    </location>
</feature>
<organism evidence="2 3">
    <name type="scientific">Liparis tanakae</name>
    <name type="common">Tanaka's snailfish</name>
    <dbReference type="NCBI Taxonomy" id="230148"/>
    <lineage>
        <taxon>Eukaryota</taxon>
        <taxon>Metazoa</taxon>
        <taxon>Chordata</taxon>
        <taxon>Craniata</taxon>
        <taxon>Vertebrata</taxon>
        <taxon>Euteleostomi</taxon>
        <taxon>Actinopterygii</taxon>
        <taxon>Neopterygii</taxon>
        <taxon>Teleostei</taxon>
        <taxon>Neoteleostei</taxon>
        <taxon>Acanthomorphata</taxon>
        <taxon>Eupercaria</taxon>
        <taxon>Perciformes</taxon>
        <taxon>Cottioidei</taxon>
        <taxon>Cottales</taxon>
        <taxon>Liparidae</taxon>
        <taxon>Liparis</taxon>
    </lineage>
</organism>
<gene>
    <name evidence="2" type="ORF">EYF80_028650</name>
</gene>
<reference evidence="2 3" key="1">
    <citation type="submission" date="2019-03" db="EMBL/GenBank/DDBJ databases">
        <title>First draft genome of Liparis tanakae, snailfish: a comprehensive survey of snailfish specific genes.</title>
        <authorList>
            <person name="Kim W."/>
            <person name="Song I."/>
            <person name="Jeong J.-H."/>
            <person name="Kim D."/>
            <person name="Kim S."/>
            <person name="Ryu S."/>
            <person name="Song J.Y."/>
            <person name="Lee S.K."/>
        </authorList>
    </citation>
    <scope>NUCLEOTIDE SEQUENCE [LARGE SCALE GENOMIC DNA]</scope>
    <source>
        <tissue evidence="2">Muscle</tissue>
    </source>
</reference>
<feature type="compositionally biased region" description="Basic and acidic residues" evidence="1">
    <location>
        <begin position="1"/>
        <end position="10"/>
    </location>
</feature>
<protein>
    <submittedName>
        <fullName evidence="2">Uncharacterized protein</fullName>
    </submittedName>
</protein>
<proteinExistence type="predicted"/>
<evidence type="ECO:0000256" key="1">
    <source>
        <dbReference type="SAM" id="MobiDB-lite"/>
    </source>
</evidence>
<dbReference type="EMBL" id="SRLO01000321">
    <property type="protein sequence ID" value="TNN61142.1"/>
    <property type="molecule type" value="Genomic_DNA"/>
</dbReference>
<evidence type="ECO:0000313" key="2">
    <source>
        <dbReference type="EMBL" id="TNN61142.1"/>
    </source>
</evidence>
<comment type="caution">
    <text evidence="2">The sequence shown here is derived from an EMBL/GenBank/DDBJ whole genome shotgun (WGS) entry which is preliminary data.</text>
</comment>
<evidence type="ECO:0000313" key="3">
    <source>
        <dbReference type="Proteomes" id="UP000314294"/>
    </source>
</evidence>